<sequence>MSFTPPNKIDSNVDSFSKALTLGFKLSTFLGGFCFVLYCQRLNYFPVGVTVGDSLLFLIFAASFGLVYGFIVLGLLSFGICWTYWLNPVFKYFHKYYKAHKLKKNNIEVPDPIAFVKPQSIHIMFAFFGGFFIFLMYKTDPSALFNLIATTFILSVIWGAHQDIRLNRSIFLPSAKEVTSTQRYDKTKKTKWLFIGLIIFIPLFFSGVSGQLLDAGMRFSNLNAGMSYILVKPPYDKAIPAHYQDKQPIYTEQGFTTFKNIEVVLTGIGQKTVVQFTLKPNMKPQTLAIPNDKIIVIPANTP</sequence>
<dbReference type="AlphaFoldDB" id="N9LA02"/>
<keyword evidence="1" id="KW-0812">Transmembrane</keyword>
<organism evidence="2 3">
    <name type="scientific">Acinetobacter dispersus</name>
    <dbReference type="NCBI Taxonomy" id="70348"/>
    <lineage>
        <taxon>Bacteria</taxon>
        <taxon>Pseudomonadati</taxon>
        <taxon>Pseudomonadota</taxon>
        <taxon>Gammaproteobacteria</taxon>
        <taxon>Moraxellales</taxon>
        <taxon>Moraxellaceae</taxon>
        <taxon>Acinetobacter</taxon>
    </lineage>
</organism>
<evidence type="ECO:0000313" key="2">
    <source>
        <dbReference type="EMBL" id="ENW93052.1"/>
    </source>
</evidence>
<dbReference type="eggNOG" id="ENOG5030WFH">
    <property type="taxonomic scope" value="Bacteria"/>
</dbReference>
<gene>
    <name evidence="2" type="ORF">F904_02995</name>
</gene>
<dbReference type="Proteomes" id="UP000013261">
    <property type="component" value="Unassembled WGS sequence"/>
</dbReference>
<protein>
    <submittedName>
        <fullName evidence="2">Uncharacterized protein</fullName>
    </submittedName>
</protein>
<keyword evidence="3" id="KW-1185">Reference proteome</keyword>
<dbReference type="RefSeq" id="WP_005190856.1">
    <property type="nucleotide sequence ID" value="NZ_KB850050.1"/>
</dbReference>
<dbReference type="PATRIC" id="fig|1217703.3.peg.2906"/>
<proteinExistence type="predicted"/>
<feature type="transmembrane region" description="Helical" evidence="1">
    <location>
        <begin position="20"/>
        <end position="38"/>
    </location>
</feature>
<dbReference type="EMBL" id="APRL01000013">
    <property type="protein sequence ID" value="ENW93052.1"/>
    <property type="molecule type" value="Genomic_DNA"/>
</dbReference>
<feature type="transmembrane region" description="Helical" evidence="1">
    <location>
        <begin position="114"/>
        <end position="137"/>
    </location>
</feature>
<dbReference type="HOGENOM" id="CLU_917862_0_0_6"/>
<evidence type="ECO:0000256" key="1">
    <source>
        <dbReference type="SAM" id="Phobius"/>
    </source>
</evidence>
<accession>N9LA02</accession>
<dbReference type="OrthoDB" id="9180334at2"/>
<feature type="transmembrane region" description="Helical" evidence="1">
    <location>
        <begin position="143"/>
        <end position="160"/>
    </location>
</feature>
<feature type="transmembrane region" description="Helical" evidence="1">
    <location>
        <begin position="45"/>
        <end position="64"/>
    </location>
</feature>
<evidence type="ECO:0000313" key="3">
    <source>
        <dbReference type="Proteomes" id="UP000013261"/>
    </source>
</evidence>
<feature type="transmembrane region" description="Helical" evidence="1">
    <location>
        <begin position="70"/>
        <end position="93"/>
    </location>
</feature>
<name>N9LA02_9GAMM</name>
<keyword evidence="1" id="KW-1133">Transmembrane helix</keyword>
<comment type="caution">
    <text evidence="2">The sequence shown here is derived from an EMBL/GenBank/DDBJ whole genome shotgun (WGS) entry which is preliminary data.</text>
</comment>
<feature type="transmembrane region" description="Helical" evidence="1">
    <location>
        <begin position="192"/>
        <end position="213"/>
    </location>
</feature>
<keyword evidence="1" id="KW-0472">Membrane</keyword>
<reference evidence="2 3" key="1">
    <citation type="submission" date="2013-02" db="EMBL/GenBank/DDBJ databases">
        <title>The Genome Sequence of Acinetobacter sp. ANC 4105.</title>
        <authorList>
            <consortium name="The Broad Institute Genome Sequencing Platform"/>
            <consortium name="The Broad Institute Genome Sequencing Center for Infectious Disease"/>
            <person name="Cerqueira G."/>
            <person name="Feldgarden M."/>
            <person name="Courvalin P."/>
            <person name="Perichon B."/>
            <person name="Grillot-Courvalin C."/>
            <person name="Clermont D."/>
            <person name="Rocha E."/>
            <person name="Yoon E.-J."/>
            <person name="Nemec A."/>
            <person name="Walker B."/>
            <person name="Young S.K."/>
            <person name="Zeng Q."/>
            <person name="Gargeya S."/>
            <person name="Fitzgerald M."/>
            <person name="Haas B."/>
            <person name="Abouelleil A."/>
            <person name="Alvarado L."/>
            <person name="Arachchi H.M."/>
            <person name="Berlin A.M."/>
            <person name="Chapman S.B."/>
            <person name="Dewar J."/>
            <person name="Goldberg J."/>
            <person name="Griggs A."/>
            <person name="Gujja S."/>
            <person name="Hansen M."/>
            <person name="Howarth C."/>
            <person name="Imamovic A."/>
            <person name="Larimer J."/>
            <person name="McCowan C."/>
            <person name="Murphy C."/>
            <person name="Neiman D."/>
            <person name="Pearson M."/>
            <person name="Priest M."/>
            <person name="Roberts A."/>
            <person name="Saif S."/>
            <person name="Shea T."/>
            <person name="Sisk P."/>
            <person name="Sykes S."/>
            <person name="Wortman J."/>
            <person name="Nusbaum C."/>
            <person name="Birren B."/>
        </authorList>
    </citation>
    <scope>NUCLEOTIDE SEQUENCE [LARGE SCALE GENOMIC DNA]</scope>
    <source>
        <strain evidence="2 3">ANC 4105</strain>
    </source>
</reference>